<dbReference type="Proteomes" id="UP001295684">
    <property type="component" value="Unassembled WGS sequence"/>
</dbReference>
<name>A0AAD1UIV3_EUPCR</name>
<comment type="caution">
    <text evidence="1">The sequence shown here is derived from an EMBL/GenBank/DDBJ whole genome shotgun (WGS) entry which is preliminary data.</text>
</comment>
<organism evidence="1 2">
    <name type="scientific">Euplotes crassus</name>
    <dbReference type="NCBI Taxonomy" id="5936"/>
    <lineage>
        <taxon>Eukaryota</taxon>
        <taxon>Sar</taxon>
        <taxon>Alveolata</taxon>
        <taxon>Ciliophora</taxon>
        <taxon>Intramacronucleata</taxon>
        <taxon>Spirotrichea</taxon>
        <taxon>Hypotrichia</taxon>
        <taxon>Euplotida</taxon>
        <taxon>Euplotidae</taxon>
        <taxon>Moneuplotes</taxon>
    </lineage>
</organism>
<protein>
    <submittedName>
        <fullName evidence="1">Uncharacterized protein</fullName>
    </submittedName>
</protein>
<dbReference type="EMBL" id="CAMPGE010009170">
    <property type="protein sequence ID" value="CAI2368043.1"/>
    <property type="molecule type" value="Genomic_DNA"/>
</dbReference>
<proteinExistence type="predicted"/>
<gene>
    <name evidence="1" type="ORF">ECRASSUSDP1_LOCUS9332</name>
</gene>
<sequence>MELNKSVIKSESIWSSSQCDLIDDEPCNITNLPIKSEKIEANMGAKEFSCSSATVRVGINVTKKPRKISDDETNLGMKANNLSKRNSTFGYFLNKNNECGMTKPLKTQLSKNKSWNKGGGVKKIKYADMSAMSKLSSKEILKDLIN</sequence>
<accession>A0AAD1UIV3</accession>
<keyword evidence="2" id="KW-1185">Reference proteome</keyword>
<evidence type="ECO:0000313" key="2">
    <source>
        <dbReference type="Proteomes" id="UP001295684"/>
    </source>
</evidence>
<evidence type="ECO:0000313" key="1">
    <source>
        <dbReference type="EMBL" id="CAI2368043.1"/>
    </source>
</evidence>
<reference evidence="1" key="1">
    <citation type="submission" date="2023-07" db="EMBL/GenBank/DDBJ databases">
        <authorList>
            <consortium name="AG Swart"/>
            <person name="Singh M."/>
            <person name="Singh A."/>
            <person name="Seah K."/>
            <person name="Emmerich C."/>
        </authorList>
    </citation>
    <scope>NUCLEOTIDE SEQUENCE</scope>
    <source>
        <strain evidence="1">DP1</strain>
    </source>
</reference>
<dbReference type="AlphaFoldDB" id="A0AAD1UIV3"/>